<dbReference type="HOGENOM" id="CLU_1673648_0_0_1"/>
<reference evidence="1" key="2">
    <citation type="submission" date="2015-06" db="UniProtKB">
        <authorList>
            <consortium name="EnsemblMetazoa"/>
        </authorList>
    </citation>
    <scope>IDENTIFICATION</scope>
</reference>
<sequence length="158" mass="17548">TQRFNNYVINQQKDLFNLQPPAIGTSAAGNANPVLQRISEIPRRIINYQCGSAWYQPNTIQYIGKQFIVPGVTNFYRLHPNYFFGAYNQRFLKIQQGTGTNGASLTVCSSRSVIHPTQALQQSTNGITCQPISGNTPFQIDLSNACSDASMIHFCSPQ</sequence>
<name>T1H253_MEGSC</name>
<proteinExistence type="predicted"/>
<keyword evidence="2" id="KW-1185">Reference proteome</keyword>
<reference evidence="2" key="1">
    <citation type="submission" date="2013-02" db="EMBL/GenBank/DDBJ databases">
        <authorList>
            <person name="Hughes D."/>
        </authorList>
    </citation>
    <scope>NUCLEOTIDE SEQUENCE</scope>
    <source>
        <strain>Durham</strain>
        <strain evidence="2">NC isolate 2 -- Noor lab</strain>
    </source>
</reference>
<dbReference type="Proteomes" id="UP000015102">
    <property type="component" value="Unassembled WGS sequence"/>
</dbReference>
<protein>
    <submittedName>
        <fullName evidence="1">Uncharacterized protein</fullName>
    </submittedName>
</protein>
<dbReference type="EMBL" id="CAQQ02171074">
    <property type="status" value="NOT_ANNOTATED_CDS"/>
    <property type="molecule type" value="Genomic_DNA"/>
</dbReference>
<organism evidence="1 2">
    <name type="scientific">Megaselia scalaris</name>
    <name type="common">Humpbacked fly</name>
    <name type="synonym">Phora scalaris</name>
    <dbReference type="NCBI Taxonomy" id="36166"/>
    <lineage>
        <taxon>Eukaryota</taxon>
        <taxon>Metazoa</taxon>
        <taxon>Ecdysozoa</taxon>
        <taxon>Arthropoda</taxon>
        <taxon>Hexapoda</taxon>
        <taxon>Insecta</taxon>
        <taxon>Pterygota</taxon>
        <taxon>Neoptera</taxon>
        <taxon>Endopterygota</taxon>
        <taxon>Diptera</taxon>
        <taxon>Brachycera</taxon>
        <taxon>Muscomorpha</taxon>
        <taxon>Platypezoidea</taxon>
        <taxon>Phoridae</taxon>
        <taxon>Megaseliini</taxon>
        <taxon>Megaselia</taxon>
    </lineage>
</organism>
<dbReference type="AlphaFoldDB" id="T1H253"/>
<evidence type="ECO:0000313" key="1">
    <source>
        <dbReference type="EnsemblMetazoa" id="MESCA010285-PA"/>
    </source>
</evidence>
<dbReference type="EnsemblMetazoa" id="MESCA010285-RA">
    <property type="protein sequence ID" value="MESCA010285-PA"/>
    <property type="gene ID" value="MESCA010285"/>
</dbReference>
<evidence type="ECO:0000313" key="2">
    <source>
        <dbReference type="Proteomes" id="UP000015102"/>
    </source>
</evidence>
<accession>T1H253</accession>